<feature type="transmembrane region" description="Helical" evidence="2">
    <location>
        <begin position="442"/>
        <end position="459"/>
    </location>
</feature>
<keyword evidence="4" id="KW-1185">Reference proteome</keyword>
<keyword evidence="2" id="KW-0472">Membrane</keyword>
<comment type="caution">
    <text evidence="3">The sequence shown here is derived from an EMBL/GenBank/DDBJ whole genome shotgun (WGS) entry which is preliminary data.</text>
</comment>
<keyword evidence="2" id="KW-0812">Transmembrane</keyword>
<accession>A0AAD5CM11</accession>
<feature type="transmembrane region" description="Helical" evidence="2">
    <location>
        <begin position="160"/>
        <end position="184"/>
    </location>
</feature>
<dbReference type="AlphaFoldDB" id="A0AAD5CM11"/>
<feature type="transmembrane region" description="Helical" evidence="2">
    <location>
        <begin position="69"/>
        <end position="88"/>
    </location>
</feature>
<proteinExistence type="inferred from homology"/>
<sequence length="484" mass="55511">MTNFLDTLRVIHNASIVQKYALMFLIIYLTDVWGLGITHAAGLINIWFGMTKILALVFRVLMDYWIGSYSMLIISTTANALGMGLLSISTPSRLYTLITGSCREYNMKCVSETQQSLFYIALVLIMIGRSACAASMETLNFNGNADEKELRQQFVKSGSGYAAVQATLLVLTPWSVIFAVASFYNSIAVSLLMEKSWSHKLYISNPERSPVKSVIRVFVTSKKRPWKIKIGDNEFEDVQVLVRMLLVGVIYAFFVLISTICTTYFYQQAKRLKPSIFFRVEFIEVSYLAWYFFYEEIRIKFKSDNRYGNKVDLRALVMDATINAITCCAIAAVVERTRLGVIRKYGVGDIPGEIIPMSRFWLLPQFGMLGYFNTNLDPIRRVLFFEDASLPMQNFKEFVFNGLIGVGVMSSVLVVYLVGKISEMGGRPNWFQHDTENSRLDLFYWALIVLCILFFNIWFHGSNYLNKRLYPRSRPLGEQKIRRR</sequence>
<evidence type="ECO:0000313" key="3">
    <source>
        <dbReference type="EMBL" id="KAI7744257.1"/>
    </source>
</evidence>
<gene>
    <name evidence="3" type="ORF">M8C21_024736</name>
</gene>
<feature type="transmembrane region" description="Helical" evidence="2">
    <location>
        <begin position="117"/>
        <end position="139"/>
    </location>
</feature>
<evidence type="ECO:0008006" key="5">
    <source>
        <dbReference type="Google" id="ProtNLM"/>
    </source>
</evidence>
<evidence type="ECO:0000256" key="2">
    <source>
        <dbReference type="SAM" id="Phobius"/>
    </source>
</evidence>
<feature type="transmembrane region" description="Helical" evidence="2">
    <location>
        <begin position="20"/>
        <end position="48"/>
    </location>
</feature>
<dbReference type="PANTHER" id="PTHR11654">
    <property type="entry name" value="OLIGOPEPTIDE TRANSPORTER-RELATED"/>
    <property type="match status" value="1"/>
</dbReference>
<dbReference type="InterPro" id="IPR036259">
    <property type="entry name" value="MFS_trans_sf"/>
</dbReference>
<reference evidence="3" key="1">
    <citation type="submission" date="2022-06" db="EMBL/GenBank/DDBJ databases">
        <title>Uncovering the hologenomic basis of an extraordinary plant invasion.</title>
        <authorList>
            <person name="Bieker V.C."/>
            <person name="Martin M.D."/>
            <person name="Gilbert T."/>
            <person name="Hodgins K."/>
            <person name="Battlay P."/>
            <person name="Petersen B."/>
            <person name="Wilson J."/>
        </authorList>
    </citation>
    <scope>NUCLEOTIDE SEQUENCE</scope>
    <source>
        <strain evidence="3">AA19_3_7</strain>
        <tissue evidence="3">Leaf</tissue>
    </source>
</reference>
<organism evidence="3 4">
    <name type="scientific">Ambrosia artemisiifolia</name>
    <name type="common">Common ragweed</name>
    <dbReference type="NCBI Taxonomy" id="4212"/>
    <lineage>
        <taxon>Eukaryota</taxon>
        <taxon>Viridiplantae</taxon>
        <taxon>Streptophyta</taxon>
        <taxon>Embryophyta</taxon>
        <taxon>Tracheophyta</taxon>
        <taxon>Spermatophyta</taxon>
        <taxon>Magnoliopsida</taxon>
        <taxon>eudicotyledons</taxon>
        <taxon>Gunneridae</taxon>
        <taxon>Pentapetalae</taxon>
        <taxon>asterids</taxon>
        <taxon>campanulids</taxon>
        <taxon>Asterales</taxon>
        <taxon>Asteraceae</taxon>
        <taxon>Asteroideae</taxon>
        <taxon>Heliantheae alliance</taxon>
        <taxon>Heliantheae</taxon>
        <taxon>Ambrosia</taxon>
    </lineage>
</organism>
<feature type="transmembrane region" description="Helical" evidence="2">
    <location>
        <begin position="398"/>
        <end position="422"/>
    </location>
</feature>
<protein>
    <recommendedName>
        <fullName evidence="5">Protein NRT1/ PTR FAMILY 5.5-like</fullName>
    </recommendedName>
</protein>
<feature type="transmembrane region" description="Helical" evidence="2">
    <location>
        <begin position="240"/>
        <end position="264"/>
    </location>
</feature>
<comment type="similarity">
    <text evidence="1">Belongs to the major facilitator superfamily. Phosphate:H(+) symporter (TC 2.A.1.9) family.</text>
</comment>
<keyword evidence="2" id="KW-1133">Transmembrane helix</keyword>
<name>A0AAD5CM11_AMBAR</name>
<feature type="transmembrane region" description="Helical" evidence="2">
    <location>
        <begin position="313"/>
        <end position="334"/>
    </location>
</feature>
<evidence type="ECO:0000256" key="1">
    <source>
        <dbReference type="ARBA" id="ARBA00044504"/>
    </source>
</evidence>
<evidence type="ECO:0000313" key="4">
    <source>
        <dbReference type="Proteomes" id="UP001206925"/>
    </source>
</evidence>
<dbReference type="Gene3D" id="1.20.1250.20">
    <property type="entry name" value="MFS general substrate transporter like domains"/>
    <property type="match status" value="1"/>
</dbReference>
<dbReference type="Proteomes" id="UP001206925">
    <property type="component" value="Unassembled WGS sequence"/>
</dbReference>
<feature type="transmembrane region" description="Helical" evidence="2">
    <location>
        <begin position="276"/>
        <end position="293"/>
    </location>
</feature>
<dbReference type="EMBL" id="JAMZMK010007557">
    <property type="protein sequence ID" value="KAI7744257.1"/>
    <property type="molecule type" value="Genomic_DNA"/>
</dbReference>